<gene>
    <name evidence="5" type="ORF">NOO_LOCUS5831</name>
</gene>
<organism evidence="7">
    <name type="scientific">Onchocerca ochengi</name>
    <name type="common">Filarial nematode worm</name>
    <dbReference type="NCBI Taxonomy" id="42157"/>
    <lineage>
        <taxon>Eukaryota</taxon>
        <taxon>Metazoa</taxon>
        <taxon>Ecdysozoa</taxon>
        <taxon>Nematoda</taxon>
        <taxon>Chromadorea</taxon>
        <taxon>Rhabditida</taxon>
        <taxon>Spirurina</taxon>
        <taxon>Spiruromorpha</taxon>
        <taxon>Filarioidea</taxon>
        <taxon>Onchocercidae</taxon>
        <taxon>Onchocerca</taxon>
    </lineage>
</organism>
<reference evidence="7" key="1">
    <citation type="submission" date="2016-06" db="UniProtKB">
        <authorList>
            <consortium name="WormBaseParasite"/>
        </authorList>
    </citation>
    <scope>IDENTIFICATION</scope>
</reference>
<feature type="region of interest" description="Disordered" evidence="3">
    <location>
        <begin position="187"/>
        <end position="207"/>
    </location>
</feature>
<evidence type="ECO:0000313" key="6">
    <source>
        <dbReference type="Proteomes" id="UP000271087"/>
    </source>
</evidence>
<dbReference type="Pfam" id="PF15963">
    <property type="entry name" value="Myb_DNA-bind_7"/>
    <property type="match status" value="1"/>
</dbReference>
<keyword evidence="2" id="KW-0175">Coiled coil</keyword>
<reference evidence="5 6" key="2">
    <citation type="submission" date="2018-08" db="EMBL/GenBank/DDBJ databases">
        <authorList>
            <person name="Laetsch R D."/>
            <person name="Stevens L."/>
            <person name="Kumar S."/>
            <person name="Blaxter L. M."/>
        </authorList>
    </citation>
    <scope>NUCLEOTIDE SEQUENCE [LARGE SCALE GENOMIC DNA]</scope>
</reference>
<dbReference type="WBParaSite" id="nOo.2.0.1.t05831-RA">
    <property type="protein sequence ID" value="nOo.2.0.1.t05831-RA"/>
    <property type="gene ID" value="nOo.2.0.1.g05831"/>
</dbReference>
<proteinExistence type="predicted"/>
<dbReference type="GO" id="GO:0000126">
    <property type="term" value="C:transcription factor TFIIIB complex"/>
    <property type="evidence" value="ECO:0007669"/>
    <property type="project" value="TreeGrafter"/>
</dbReference>
<feature type="domain" description="Myb-like" evidence="4">
    <location>
        <begin position="469"/>
        <end position="517"/>
    </location>
</feature>
<evidence type="ECO:0000313" key="5">
    <source>
        <dbReference type="EMBL" id="VDK79676.1"/>
    </source>
</evidence>
<dbReference type="PANTHER" id="PTHR22929:SF0">
    <property type="entry name" value="TRANSCRIPTION FACTOR TFIIIB COMPONENT B'' HOMOLOG"/>
    <property type="match status" value="1"/>
</dbReference>
<dbReference type="STRING" id="42157.A0A182ECN6"/>
<dbReference type="GO" id="GO:0005634">
    <property type="term" value="C:nucleus"/>
    <property type="evidence" value="ECO:0007669"/>
    <property type="project" value="UniProtKB-SubCell"/>
</dbReference>
<protein>
    <submittedName>
        <fullName evidence="7">Myb-like domain-containing protein</fullName>
    </submittedName>
</protein>
<feature type="coiled-coil region" evidence="2">
    <location>
        <begin position="540"/>
        <end position="602"/>
    </location>
</feature>
<dbReference type="PANTHER" id="PTHR22929">
    <property type="entry name" value="RNA POLYMERASE III TRANSCRIPTION INITIATION FACTOR B"/>
    <property type="match status" value="1"/>
</dbReference>
<evidence type="ECO:0000259" key="4">
    <source>
        <dbReference type="SMART" id="SM00717"/>
    </source>
</evidence>
<dbReference type="GO" id="GO:0070898">
    <property type="term" value="P:RNA polymerase III preinitiation complex assembly"/>
    <property type="evidence" value="ECO:0007669"/>
    <property type="project" value="TreeGrafter"/>
</dbReference>
<evidence type="ECO:0000256" key="1">
    <source>
        <dbReference type="ARBA" id="ARBA00004123"/>
    </source>
</evidence>
<accession>A0A182ECN6</accession>
<evidence type="ECO:0000313" key="7">
    <source>
        <dbReference type="WBParaSite" id="nOo.2.0.1.t05831-RA"/>
    </source>
</evidence>
<dbReference type="GO" id="GO:0001156">
    <property type="term" value="F:TFIIIC-class transcription factor complex binding"/>
    <property type="evidence" value="ECO:0007669"/>
    <property type="project" value="TreeGrafter"/>
</dbReference>
<name>A0A182ECN6_ONCOC</name>
<evidence type="ECO:0000256" key="3">
    <source>
        <dbReference type="SAM" id="MobiDB-lite"/>
    </source>
</evidence>
<sequence>MVLKNEVEKNIEQFGGKATISKRKWSENWEIPILNDSTALFCSGTEKNFVRFRNSRDRFEANIDLNYFTAFQPEEIDVSVLGNNIHIYADRKNPNDPNYSTRRLSRQYHLSEDIDLDTINISREKQTSSQVSVFAKKISQYGKPISLAIVDLTKYQRPYAINKEWVCIGLMMSRRCRIQARPNVIGGTKKNISSKPKPASPVKVQSDDASPLSTAVLLSEKTVQETEISERGAIDVQELQFMPTISESILNDLNKTEADILIDKPSVVSDYTAESLMSLKSPEFIPKSHSSSPSKSPRPHSPLKSPVSVASSIASSGIDQPFVQRSRTASSATFSQLSPTKYDYSPKMRKKFTGSEPLDPKTMTMQDLIFWNPKNEKKLHEDSRKKKKDIIIDLETVERDDVESKQKRAQKPAFAAPQVKIAADGSLVIDESSLTIMNENDSSVWETVEEDRSNKKLNSMSFRKRPFCRGNPWSELETDLFYDILRATGPDFGLMHEFFPSRTRLELKAKYNREERFNWTRLSQAMAVPTLLSDALYSHANEIIDRIKEKEIKKKDLKLSKKNGTCNDTTSEVAAVDWNEEEADLEAEAEEAILKLLEDEEQFGGSSEKKARKQKVIVQKKMKDALLDEVAEEAVMVLKGKKCERRKNELKKMCETALSKLDEDFPKFEILIDENANGVTVEANSNSEGLPIVKIPLGTIPKVLPVDEKHPQRVFFDCFAKQNIAARQYVIQHQMGPGEPSTGYLHLFGSTP</sequence>
<dbReference type="EMBL" id="UYRW01001660">
    <property type="protein sequence ID" value="VDK79676.1"/>
    <property type="molecule type" value="Genomic_DNA"/>
</dbReference>
<dbReference type="AlphaFoldDB" id="A0A182ECN6"/>
<dbReference type="SUPFAM" id="SSF46689">
    <property type="entry name" value="Homeodomain-like"/>
    <property type="match status" value="1"/>
</dbReference>
<dbReference type="Gene3D" id="2.60.40.790">
    <property type="match status" value="1"/>
</dbReference>
<dbReference type="InterPro" id="IPR008978">
    <property type="entry name" value="HSP20-like_chaperone"/>
</dbReference>
<feature type="region of interest" description="Disordered" evidence="3">
    <location>
        <begin position="283"/>
        <end position="308"/>
    </location>
</feature>
<dbReference type="Proteomes" id="UP000271087">
    <property type="component" value="Unassembled WGS sequence"/>
</dbReference>
<dbReference type="InterPro" id="IPR001005">
    <property type="entry name" value="SANT/Myb"/>
</dbReference>
<comment type="subcellular location">
    <subcellularLocation>
        <location evidence="1">Nucleus</location>
    </subcellularLocation>
</comment>
<keyword evidence="6" id="KW-1185">Reference proteome</keyword>
<dbReference type="OrthoDB" id="272624at2759"/>
<evidence type="ECO:0000256" key="2">
    <source>
        <dbReference type="SAM" id="Coils"/>
    </source>
</evidence>
<dbReference type="InterPro" id="IPR039467">
    <property type="entry name" value="TFIIIB_B''_Myb"/>
</dbReference>
<dbReference type="SMART" id="SM00717">
    <property type="entry name" value="SANT"/>
    <property type="match status" value="1"/>
</dbReference>
<dbReference type="InterPro" id="IPR009057">
    <property type="entry name" value="Homeodomain-like_sf"/>
</dbReference>